<evidence type="ECO:0000313" key="1">
    <source>
        <dbReference type="EMBL" id="MDI6102684.1"/>
    </source>
</evidence>
<gene>
    <name evidence="1" type="ORF">QLQ12_29100</name>
</gene>
<sequence>MTGFVRQFVSYSQYQICSAAEGEWLEIYTVGDDLLHVGGPAGCTGFTGVHTGDIEIQIRAYGSEPPLDDDDAWDAAAETTLWCPAGRLTVIGLLGGHRDGLTGVPVPGDGLIRLRAYARNRIHESVREDDDPPEQHELHVWPVTEETGRLSLWTDGSRGDWRQEPGKAAEWAMRRLLEQCRDREQRRDDAPGARVTVVRSRTLPAAVARVLPECLAGVIPAGDLEIRLRPADSPPTGAEPAALTWEWATAAQPISPYPVTTLPDEATSPVRFLVGPGDGGAEVTVRHEGVPCRQAVLLGLIWDHLLDGVTGPRRPAPEAWAWEVTLRARAAEATRLAERRRRLEEDAGAWGGAG</sequence>
<reference evidence="1 2" key="1">
    <citation type="submission" date="2023-05" db="EMBL/GenBank/DDBJ databases">
        <title>Actinoplanes sp. NEAU-A12 genome sequencing.</title>
        <authorList>
            <person name="Wang Z.-S."/>
        </authorList>
    </citation>
    <scope>NUCLEOTIDE SEQUENCE [LARGE SCALE GENOMIC DNA]</scope>
    <source>
        <strain evidence="1 2">NEAU-A12</strain>
    </source>
</reference>
<protein>
    <submittedName>
        <fullName evidence="1">Uncharacterized protein</fullName>
    </submittedName>
</protein>
<accession>A0ABT6WSH7</accession>
<evidence type="ECO:0000313" key="2">
    <source>
        <dbReference type="Proteomes" id="UP001241758"/>
    </source>
</evidence>
<dbReference type="RefSeq" id="WP_282763753.1">
    <property type="nucleotide sequence ID" value="NZ_JASCTH010000021.1"/>
</dbReference>
<comment type="caution">
    <text evidence="1">The sequence shown here is derived from an EMBL/GenBank/DDBJ whole genome shotgun (WGS) entry which is preliminary data.</text>
</comment>
<keyword evidence="2" id="KW-1185">Reference proteome</keyword>
<name>A0ABT6WSH7_9ACTN</name>
<dbReference type="EMBL" id="JASCTH010000021">
    <property type="protein sequence ID" value="MDI6102684.1"/>
    <property type="molecule type" value="Genomic_DNA"/>
</dbReference>
<organism evidence="1 2">
    <name type="scientific">Actinoplanes sandaracinus</name>
    <dbReference type="NCBI Taxonomy" id="3045177"/>
    <lineage>
        <taxon>Bacteria</taxon>
        <taxon>Bacillati</taxon>
        <taxon>Actinomycetota</taxon>
        <taxon>Actinomycetes</taxon>
        <taxon>Micromonosporales</taxon>
        <taxon>Micromonosporaceae</taxon>
        <taxon>Actinoplanes</taxon>
    </lineage>
</organism>
<proteinExistence type="predicted"/>
<dbReference type="Proteomes" id="UP001241758">
    <property type="component" value="Unassembled WGS sequence"/>
</dbReference>